<dbReference type="OrthoDB" id="2575228at2759"/>
<reference evidence="2" key="1">
    <citation type="journal article" date="2020" name="Stud. Mycol.">
        <title>101 Dothideomycetes genomes: a test case for predicting lifestyles and emergence of pathogens.</title>
        <authorList>
            <person name="Haridas S."/>
            <person name="Albert R."/>
            <person name="Binder M."/>
            <person name="Bloem J."/>
            <person name="Labutti K."/>
            <person name="Salamov A."/>
            <person name="Andreopoulos B."/>
            <person name="Baker S."/>
            <person name="Barry K."/>
            <person name="Bills G."/>
            <person name="Bluhm B."/>
            <person name="Cannon C."/>
            <person name="Castanera R."/>
            <person name="Culley D."/>
            <person name="Daum C."/>
            <person name="Ezra D."/>
            <person name="Gonzalez J."/>
            <person name="Henrissat B."/>
            <person name="Kuo A."/>
            <person name="Liang C."/>
            <person name="Lipzen A."/>
            <person name="Lutzoni F."/>
            <person name="Magnuson J."/>
            <person name="Mondo S."/>
            <person name="Nolan M."/>
            <person name="Ohm R."/>
            <person name="Pangilinan J."/>
            <person name="Park H.-J."/>
            <person name="Ramirez L."/>
            <person name="Alfaro M."/>
            <person name="Sun H."/>
            <person name="Tritt A."/>
            <person name="Yoshinaga Y."/>
            <person name="Zwiers L.-H."/>
            <person name="Turgeon B."/>
            <person name="Goodwin S."/>
            <person name="Spatafora J."/>
            <person name="Crous P."/>
            <person name="Grigoriev I."/>
        </authorList>
    </citation>
    <scope>NUCLEOTIDE SEQUENCE</scope>
    <source>
        <strain evidence="2">CBS 480.64</strain>
    </source>
</reference>
<keyword evidence="3" id="KW-1185">Reference proteome</keyword>
<name>A0A6A7C6D1_9PEZI</name>
<gene>
    <name evidence="2" type="ORF">K470DRAFT_268503</name>
</gene>
<feature type="compositionally biased region" description="Low complexity" evidence="1">
    <location>
        <begin position="258"/>
        <end position="276"/>
    </location>
</feature>
<evidence type="ECO:0000256" key="1">
    <source>
        <dbReference type="SAM" id="MobiDB-lite"/>
    </source>
</evidence>
<feature type="compositionally biased region" description="Polar residues" evidence="1">
    <location>
        <begin position="225"/>
        <end position="242"/>
    </location>
</feature>
<dbReference type="AlphaFoldDB" id="A0A6A7C6D1"/>
<accession>A0A6A7C6D1</accession>
<proteinExistence type="predicted"/>
<organism evidence="2 3">
    <name type="scientific">Piedraia hortae CBS 480.64</name>
    <dbReference type="NCBI Taxonomy" id="1314780"/>
    <lineage>
        <taxon>Eukaryota</taxon>
        <taxon>Fungi</taxon>
        <taxon>Dikarya</taxon>
        <taxon>Ascomycota</taxon>
        <taxon>Pezizomycotina</taxon>
        <taxon>Dothideomycetes</taxon>
        <taxon>Dothideomycetidae</taxon>
        <taxon>Capnodiales</taxon>
        <taxon>Piedraiaceae</taxon>
        <taxon>Piedraia</taxon>
    </lineage>
</organism>
<dbReference type="EMBL" id="MU005963">
    <property type="protein sequence ID" value="KAF2862933.1"/>
    <property type="molecule type" value="Genomic_DNA"/>
</dbReference>
<evidence type="ECO:0000313" key="3">
    <source>
        <dbReference type="Proteomes" id="UP000799421"/>
    </source>
</evidence>
<sequence>MLTRPTRSRSGFQEAWAARSQCGPKLFIEPSQMFNTYPDSPPKSTTLFQEHEDEDFAAFGAAQNFLGPNAVDEQMGPLIGSLKLKSRLPSPATDGLERSYPPSIPLSMPGEAELLYNCTTEAMQNFDFGFTSSPVAGEGNFLTMNPNLAVPPSMEESYVPIYPYQIPPVHRERDFIMPEILHQPLHGEMPPQTCAPGMVYPSNSVGSSVPLAASPSSVAEHGSWTAPSTPHRSTFTNTTTGAVTPVHEQRGRNPVITPSAARTRARRPSSAFSPKPNGHNTRTRGGAGSKHHRAKSMSTFPSPDKNGFVNLTANDSTKILSGVAPSGSSKTKARREKELAEKQRRLSLAALKAVQKAGGDVGSLHLGIGVE</sequence>
<feature type="region of interest" description="Disordered" evidence="1">
    <location>
        <begin position="211"/>
        <end position="307"/>
    </location>
</feature>
<protein>
    <submittedName>
        <fullName evidence="2">Uncharacterized protein</fullName>
    </submittedName>
</protein>
<dbReference type="Proteomes" id="UP000799421">
    <property type="component" value="Unassembled WGS sequence"/>
</dbReference>
<evidence type="ECO:0000313" key="2">
    <source>
        <dbReference type="EMBL" id="KAF2862933.1"/>
    </source>
</evidence>